<comment type="catalytic activity">
    <reaction evidence="1">
        <text>Hydrolysis of alkylated DNA, releasing 3-methyladenine, 3-methylguanine, 7-methylguanine and 7-methyladenine.</text>
        <dbReference type="EC" id="3.2.2.21"/>
    </reaction>
</comment>
<feature type="compositionally biased region" description="Low complexity" evidence="5">
    <location>
        <begin position="222"/>
        <end position="231"/>
    </location>
</feature>
<reference evidence="7 8" key="1">
    <citation type="submission" date="2019-06" db="EMBL/GenBank/DDBJ databases">
        <title>A complete genome sequence for Luteibacter pinisoli MAH-14.</title>
        <authorList>
            <person name="Baltrus D.A."/>
        </authorList>
    </citation>
    <scope>NUCLEOTIDE SEQUENCE [LARGE SCALE GENOMIC DNA]</scope>
    <source>
        <strain evidence="7 8">MAH-14</strain>
    </source>
</reference>
<evidence type="ECO:0000256" key="1">
    <source>
        <dbReference type="ARBA" id="ARBA00000086"/>
    </source>
</evidence>
<dbReference type="Gene3D" id="1.10.340.30">
    <property type="entry name" value="Hypothetical protein, domain 2"/>
    <property type="match status" value="1"/>
</dbReference>
<dbReference type="Gene3D" id="1.10.1670.40">
    <property type="match status" value="1"/>
</dbReference>
<dbReference type="CDD" id="cd00056">
    <property type="entry name" value="ENDO3c"/>
    <property type="match status" value="1"/>
</dbReference>
<dbReference type="Pfam" id="PF00730">
    <property type="entry name" value="HhH-GPD"/>
    <property type="match status" value="1"/>
</dbReference>
<dbReference type="InterPro" id="IPR003265">
    <property type="entry name" value="HhH-GPD_domain"/>
</dbReference>
<organism evidence="7 8">
    <name type="scientific">Luteibacter pinisoli</name>
    <dbReference type="NCBI Taxonomy" id="2589080"/>
    <lineage>
        <taxon>Bacteria</taxon>
        <taxon>Pseudomonadati</taxon>
        <taxon>Pseudomonadota</taxon>
        <taxon>Gammaproteobacteria</taxon>
        <taxon>Lysobacterales</taxon>
        <taxon>Rhodanobacteraceae</taxon>
        <taxon>Luteibacter</taxon>
    </lineage>
</organism>
<evidence type="ECO:0000256" key="2">
    <source>
        <dbReference type="ARBA" id="ARBA00012000"/>
    </source>
</evidence>
<dbReference type="OrthoDB" id="9811249at2"/>
<sequence length="239" mass="25851">MQPAKRPHGHSYTADEIRALRADLCRVDPSLTLANAVTPAFAWRSRPAAYAGLLRLVAEQQVSVASAAAIWKRIEEGLGEVTAASVIAAGEERMRELGMSKPKARYAVAIARAELAGEIDFAALATKDDDEAVATLTALLGIGRWTAEAFLIGGYGRTDFFPAADIALQEAVRLVDHAEHRPTEKELYARAERWKPYRAVAAHLLWGFYTAVKTGSVDLTQPPAHSAPAAGRRGGRKPR</sequence>
<feature type="domain" description="HhH-GPD" evidence="6">
    <location>
        <begin position="58"/>
        <end position="209"/>
    </location>
</feature>
<name>A0A4Y5YYZ2_9GAMM</name>
<dbReference type="EC" id="3.2.2.21" evidence="2"/>
<dbReference type="RefSeq" id="WP_139978605.1">
    <property type="nucleotide sequence ID" value="NZ_CP041046.1"/>
</dbReference>
<proteinExistence type="predicted"/>
<dbReference type="InterPro" id="IPR011257">
    <property type="entry name" value="DNA_glycosylase"/>
</dbReference>
<dbReference type="EMBL" id="CP041046">
    <property type="protein sequence ID" value="QDE37786.1"/>
    <property type="molecule type" value="Genomic_DNA"/>
</dbReference>
<accession>A0A4Y5YYZ2</accession>
<keyword evidence="3" id="KW-0227">DNA damage</keyword>
<protein>
    <recommendedName>
        <fullName evidence="2">DNA-3-methyladenine glycosylase II</fullName>
        <ecNumber evidence="2">3.2.2.21</ecNumber>
    </recommendedName>
</protein>
<feature type="region of interest" description="Disordered" evidence="5">
    <location>
        <begin position="220"/>
        <end position="239"/>
    </location>
</feature>
<dbReference type="InterPro" id="IPR051912">
    <property type="entry name" value="Alkylbase_DNA_Glycosylase/TA"/>
</dbReference>
<keyword evidence="8" id="KW-1185">Reference proteome</keyword>
<keyword evidence="4" id="KW-0234">DNA repair</keyword>
<evidence type="ECO:0000256" key="3">
    <source>
        <dbReference type="ARBA" id="ARBA00022763"/>
    </source>
</evidence>
<dbReference type="SUPFAM" id="SSF48150">
    <property type="entry name" value="DNA-glycosylase"/>
    <property type="match status" value="1"/>
</dbReference>
<dbReference type="SMART" id="SM00478">
    <property type="entry name" value="ENDO3c"/>
    <property type="match status" value="1"/>
</dbReference>
<dbReference type="GO" id="GO:0006285">
    <property type="term" value="P:base-excision repair, AP site formation"/>
    <property type="evidence" value="ECO:0007669"/>
    <property type="project" value="TreeGrafter"/>
</dbReference>
<gene>
    <name evidence="7" type="ORF">FIV34_00520</name>
</gene>
<dbReference type="GO" id="GO:0032131">
    <property type="term" value="F:alkylated DNA binding"/>
    <property type="evidence" value="ECO:0007669"/>
    <property type="project" value="TreeGrafter"/>
</dbReference>
<evidence type="ECO:0000313" key="7">
    <source>
        <dbReference type="EMBL" id="QDE37786.1"/>
    </source>
</evidence>
<dbReference type="AlphaFoldDB" id="A0A4Y5YYZ2"/>
<dbReference type="Proteomes" id="UP000316093">
    <property type="component" value="Chromosome"/>
</dbReference>
<dbReference type="GO" id="GO:0006307">
    <property type="term" value="P:DNA alkylation repair"/>
    <property type="evidence" value="ECO:0007669"/>
    <property type="project" value="TreeGrafter"/>
</dbReference>
<dbReference type="GO" id="GO:0032993">
    <property type="term" value="C:protein-DNA complex"/>
    <property type="evidence" value="ECO:0007669"/>
    <property type="project" value="TreeGrafter"/>
</dbReference>
<dbReference type="PANTHER" id="PTHR43003:SF5">
    <property type="entry name" value="DNA-3-METHYLADENINE GLYCOSYLASE"/>
    <property type="match status" value="1"/>
</dbReference>
<evidence type="ECO:0000313" key="8">
    <source>
        <dbReference type="Proteomes" id="UP000316093"/>
    </source>
</evidence>
<dbReference type="GO" id="GO:0005737">
    <property type="term" value="C:cytoplasm"/>
    <property type="evidence" value="ECO:0007669"/>
    <property type="project" value="TreeGrafter"/>
</dbReference>
<dbReference type="KEGG" id="lpy:FIV34_00520"/>
<evidence type="ECO:0000259" key="6">
    <source>
        <dbReference type="SMART" id="SM00478"/>
    </source>
</evidence>
<evidence type="ECO:0000256" key="4">
    <source>
        <dbReference type="ARBA" id="ARBA00023204"/>
    </source>
</evidence>
<dbReference type="PANTHER" id="PTHR43003">
    <property type="entry name" value="DNA-3-METHYLADENINE GLYCOSYLASE"/>
    <property type="match status" value="1"/>
</dbReference>
<dbReference type="GO" id="GO:0043916">
    <property type="term" value="F:DNA-7-methylguanine glycosylase activity"/>
    <property type="evidence" value="ECO:0007669"/>
    <property type="project" value="TreeGrafter"/>
</dbReference>
<evidence type="ECO:0000256" key="5">
    <source>
        <dbReference type="SAM" id="MobiDB-lite"/>
    </source>
</evidence>
<dbReference type="GO" id="GO:0008725">
    <property type="term" value="F:DNA-3-methyladenine glycosylase activity"/>
    <property type="evidence" value="ECO:0007669"/>
    <property type="project" value="TreeGrafter"/>
</dbReference>